<evidence type="ECO:0000313" key="2">
    <source>
        <dbReference type="Proteomes" id="UP000438429"/>
    </source>
</evidence>
<accession>A0A6A4TH98</accession>
<evidence type="ECO:0000313" key="1">
    <source>
        <dbReference type="EMBL" id="KAF0044209.1"/>
    </source>
</evidence>
<name>A0A6A4TH98_SCOMX</name>
<dbReference type="AlphaFoldDB" id="A0A6A4TH98"/>
<gene>
    <name evidence="1" type="ORF">F2P81_003367</name>
</gene>
<reference evidence="1 2" key="1">
    <citation type="submission" date="2019-06" db="EMBL/GenBank/DDBJ databases">
        <title>Draft genomes of female and male turbot (Scophthalmus maximus).</title>
        <authorList>
            <person name="Xu H."/>
            <person name="Xu X.-W."/>
            <person name="Shao C."/>
            <person name="Chen S."/>
        </authorList>
    </citation>
    <scope>NUCLEOTIDE SEQUENCE [LARGE SCALE GENOMIC DNA]</scope>
    <source>
        <strain evidence="1">Ysfricsl-2016a</strain>
        <tissue evidence="1">Blood</tissue>
    </source>
</reference>
<proteinExistence type="predicted"/>
<organism evidence="1 2">
    <name type="scientific">Scophthalmus maximus</name>
    <name type="common">Turbot</name>
    <name type="synonym">Psetta maxima</name>
    <dbReference type="NCBI Taxonomy" id="52904"/>
    <lineage>
        <taxon>Eukaryota</taxon>
        <taxon>Metazoa</taxon>
        <taxon>Chordata</taxon>
        <taxon>Craniata</taxon>
        <taxon>Vertebrata</taxon>
        <taxon>Euteleostomi</taxon>
        <taxon>Actinopterygii</taxon>
        <taxon>Neopterygii</taxon>
        <taxon>Teleostei</taxon>
        <taxon>Neoteleostei</taxon>
        <taxon>Acanthomorphata</taxon>
        <taxon>Carangaria</taxon>
        <taxon>Pleuronectiformes</taxon>
        <taxon>Pleuronectoidei</taxon>
        <taxon>Scophthalmidae</taxon>
        <taxon>Scophthalmus</taxon>
    </lineage>
</organism>
<sequence length="137" mass="14790">MSSSPSASSEQLKVAVFRPLVHISGIFSNLDAAGVVSRWRFVNQVTELECKTCVRGQKAAIWSDERKGRCTDLSSTLEGSVSSPSGFCDWDRTRTSRLFTHPMTTTCQKQTLIDGSMSPGSGTAAVHDHISSGSEYG</sequence>
<comment type="caution">
    <text evidence="1">The sequence shown here is derived from an EMBL/GenBank/DDBJ whole genome shotgun (WGS) entry which is preliminary data.</text>
</comment>
<dbReference type="Proteomes" id="UP000438429">
    <property type="component" value="Unassembled WGS sequence"/>
</dbReference>
<protein>
    <submittedName>
        <fullName evidence="1">Uncharacterized protein</fullName>
    </submittedName>
</protein>
<dbReference type="EMBL" id="VEVO01000003">
    <property type="protein sequence ID" value="KAF0044209.1"/>
    <property type="molecule type" value="Genomic_DNA"/>
</dbReference>